<protein>
    <submittedName>
        <fullName evidence="3">Uncharacterized protein</fullName>
    </submittedName>
</protein>
<feature type="compositionally biased region" description="Low complexity" evidence="2">
    <location>
        <begin position="12"/>
        <end position="24"/>
    </location>
</feature>
<feature type="compositionally biased region" description="Basic and acidic residues" evidence="2">
    <location>
        <begin position="47"/>
        <end position="56"/>
    </location>
</feature>
<dbReference type="AlphaFoldDB" id="A0A0G4H244"/>
<gene>
    <name evidence="3" type="ORF">Vbra_23389</name>
</gene>
<feature type="coiled-coil region" evidence="1">
    <location>
        <begin position="111"/>
        <end position="143"/>
    </location>
</feature>
<proteinExistence type="predicted"/>
<accession>A0A0G4H244</accession>
<evidence type="ECO:0000313" key="3">
    <source>
        <dbReference type="EMBL" id="CEM37710.1"/>
    </source>
</evidence>
<dbReference type="PhylomeDB" id="A0A0G4H244"/>
<feature type="region of interest" description="Disordered" evidence="2">
    <location>
        <begin position="1"/>
        <end position="98"/>
    </location>
</feature>
<feature type="region of interest" description="Disordered" evidence="2">
    <location>
        <begin position="836"/>
        <end position="855"/>
    </location>
</feature>
<name>A0A0G4H244_VITBC</name>
<keyword evidence="4" id="KW-1185">Reference proteome</keyword>
<feature type="compositionally biased region" description="Basic residues" evidence="2">
    <location>
        <begin position="57"/>
        <end position="68"/>
    </location>
</feature>
<feature type="compositionally biased region" description="Basic and acidic residues" evidence="2">
    <location>
        <begin position="845"/>
        <end position="855"/>
    </location>
</feature>
<evidence type="ECO:0000256" key="2">
    <source>
        <dbReference type="SAM" id="MobiDB-lite"/>
    </source>
</evidence>
<dbReference type="Proteomes" id="UP000041254">
    <property type="component" value="Unassembled WGS sequence"/>
</dbReference>
<dbReference type="VEuPathDB" id="CryptoDB:Vbra_23389"/>
<dbReference type="EMBL" id="CDMY01000951">
    <property type="protein sequence ID" value="CEM37710.1"/>
    <property type="molecule type" value="Genomic_DNA"/>
</dbReference>
<feature type="compositionally biased region" description="Basic and acidic residues" evidence="2">
    <location>
        <begin position="1"/>
        <end position="10"/>
    </location>
</feature>
<dbReference type="InParanoid" id="A0A0G4H244"/>
<sequence length="855" mass="94159">MASEGVEHRMTARQAAIAAAEAAAGVGQKRKPSMDVGVSSDGDEKEDGSGWEERGRRTTKAAKKKQRVDKKDKAAAGKAKPKKKGGRSKAQAADEDHQMEDVVELFPADPLEALKAVAQKLQTQKLQTQIQRVEHAKAKAKELYELKMGLAAPGSHTEQNRMQDVDRHYRVLTAMVTADAEAHATHTDTTVKRQLDQCVAKLQIIQDKIDKLHQQQVVAPCLEGLPEALWMSSEEKFGLGAFVGFVPCLTSLSAVNSHFHTLTFHTLTQDSNMHPIIQLNTSPPNDIAKELPGRFSKCKDIRINHAPTPVLIRLLEKLKDSIKSVDLRGVKNKPDDNLPPPQQHIIFPQLHKAAVHGKWGGVARDRKYTLPALKHLSGSIFSRHGEYSWHYGVVPWIDGASEGLTSIHSTFFHSLTDVSASVKDTPTAKTLTSLSGFKFSGRDHDHNPHVYYPYNHNYGLGGGKAPEDEFIDVISAPPAAKLQKIEMRLFDMPTPKTIQRIHRFRAACLAPDAVETYHTSTYFHLLLPFEGDVAPLATCLPTVQLCCAKANPVTLVSHAEDGMGTAALSPLVCERARELTIRCSYRNQPPPQPAYTHYLAHAHVQPSVTQPLPSYITSNAHCLFPSVVSLRVYERDAGMRLYEGGAGVCMGSLPSLEEVSFEVRVKPDPSAELCLVPEGMGFLSSQGKDLTVKLLIDAEPYRYGYHGGQSDAAPADDLTVQWRVYGGEGEAGRQVMERRVSRLEIELRVSLRHSRGQTGLPFAAVKDMCKSFADCVAETFDSCPSLSSVVLTLPYVYSSRFSLVDCVREGARRRFRVAKGQGEAGGQSGVVLRWSQAKQKVKKQTHTDQAHRTQS</sequence>
<reference evidence="3 4" key="1">
    <citation type="submission" date="2014-11" db="EMBL/GenBank/DDBJ databases">
        <authorList>
            <person name="Zhu J."/>
            <person name="Qi W."/>
            <person name="Song R."/>
        </authorList>
    </citation>
    <scope>NUCLEOTIDE SEQUENCE [LARGE SCALE GENOMIC DNA]</scope>
</reference>
<organism evidence="3 4">
    <name type="scientific">Vitrella brassicaformis (strain CCMP3155)</name>
    <dbReference type="NCBI Taxonomy" id="1169540"/>
    <lineage>
        <taxon>Eukaryota</taxon>
        <taxon>Sar</taxon>
        <taxon>Alveolata</taxon>
        <taxon>Colpodellida</taxon>
        <taxon>Vitrellaceae</taxon>
        <taxon>Vitrella</taxon>
    </lineage>
</organism>
<keyword evidence="1" id="KW-0175">Coiled coil</keyword>
<evidence type="ECO:0000313" key="4">
    <source>
        <dbReference type="Proteomes" id="UP000041254"/>
    </source>
</evidence>
<evidence type="ECO:0000256" key="1">
    <source>
        <dbReference type="SAM" id="Coils"/>
    </source>
</evidence>